<comment type="caution">
    <text evidence="3">The sequence shown here is derived from an EMBL/GenBank/DDBJ whole genome shotgun (WGS) entry which is preliminary data.</text>
</comment>
<feature type="compositionally biased region" description="Basic and acidic residues" evidence="1">
    <location>
        <begin position="211"/>
        <end position="225"/>
    </location>
</feature>
<proteinExistence type="predicted"/>
<protein>
    <submittedName>
        <fullName evidence="3">Uncharacterized protein</fullName>
    </submittedName>
</protein>
<dbReference type="Proteomes" id="UP001603857">
    <property type="component" value="Unassembled WGS sequence"/>
</dbReference>
<feature type="region of interest" description="Disordered" evidence="1">
    <location>
        <begin position="249"/>
        <end position="275"/>
    </location>
</feature>
<feature type="signal peptide" evidence="2">
    <location>
        <begin position="1"/>
        <end position="23"/>
    </location>
</feature>
<feature type="compositionally biased region" description="Low complexity" evidence="1">
    <location>
        <begin position="257"/>
        <end position="274"/>
    </location>
</feature>
<gene>
    <name evidence="3" type="ORF">Fmac_020871</name>
</gene>
<feature type="region of interest" description="Disordered" evidence="1">
    <location>
        <begin position="211"/>
        <end position="235"/>
    </location>
</feature>
<accession>A0ABD1LVB8</accession>
<dbReference type="EMBL" id="JBGMDY010000007">
    <property type="protein sequence ID" value="KAL2327444.1"/>
    <property type="molecule type" value="Genomic_DNA"/>
</dbReference>
<sequence length="367" mass="41107">MLPRSSLVIVTMVIAITWPLSELRGMMITLISVINGNRYCFVHFWSFQDSSYKNTWKIREWCMRPLSGSDSYHASSDASLFSSSLPVLPHEKLKLNETENGYQSVDDVSYGFKKLHQDADGNGSLEDGDTHALGTMLPDDEDELLCRHVTQQCLRPPHKCPHPVVPDPHHLRCPRRRKPVELLVQLIQAHHVHVRHPRIHALRLPLSVTEPHEQNQERVHEHGGEHQVGAKNNRSQKDLLPDAAAHKARYVEDVSETSPTPSASSPSTATSPSTVCALPASTRTLSYLIRTTSTARVVGNPSNSLSNSSRLTMSTYHILESTLCGVLCRQKDLFPDAAAHKARYVEDVSEKIGFRGYFAILIKSYEI</sequence>
<dbReference type="AlphaFoldDB" id="A0ABD1LVB8"/>
<feature type="chain" id="PRO_5044789589" evidence="2">
    <location>
        <begin position="24"/>
        <end position="367"/>
    </location>
</feature>
<keyword evidence="2" id="KW-0732">Signal</keyword>
<keyword evidence="4" id="KW-1185">Reference proteome</keyword>
<evidence type="ECO:0000256" key="2">
    <source>
        <dbReference type="SAM" id="SignalP"/>
    </source>
</evidence>
<evidence type="ECO:0000256" key="1">
    <source>
        <dbReference type="SAM" id="MobiDB-lite"/>
    </source>
</evidence>
<reference evidence="3 4" key="1">
    <citation type="submission" date="2024-08" db="EMBL/GenBank/DDBJ databases">
        <title>Insights into the chromosomal genome structure of Flemingia macrophylla.</title>
        <authorList>
            <person name="Ding Y."/>
            <person name="Zhao Y."/>
            <person name="Bi W."/>
            <person name="Wu M."/>
            <person name="Zhao G."/>
            <person name="Gong Y."/>
            <person name="Li W."/>
            <person name="Zhang P."/>
        </authorList>
    </citation>
    <scope>NUCLEOTIDE SEQUENCE [LARGE SCALE GENOMIC DNA]</scope>
    <source>
        <strain evidence="3">DYQJB</strain>
        <tissue evidence="3">Leaf</tissue>
    </source>
</reference>
<evidence type="ECO:0000313" key="4">
    <source>
        <dbReference type="Proteomes" id="UP001603857"/>
    </source>
</evidence>
<evidence type="ECO:0000313" key="3">
    <source>
        <dbReference type="EMBL" id="KAL2327444.1"/>
    </source>
</evidence>
<name>A0ABD1LVB8_9FABA</name>
<organism evidence="3 4">
    <name type="scientific">Flemingia macrophylla</name>
    <dbReference type="NCBI Taxonomy" id="520843"/>
    <lineage>
        <taxon>Eukaryota</taxon>
        <taxon>Viridiplantae</taxon>
        <taxon>Streptophyta</taxon>
        <taxon>Embryophyta</taxon>
        <taxon>Tracheophyta</taxon>
        <taxon>Spermatophyta</taxon>
        <taxon>Magnoliopsida</taxon>
        <taxon>eudicotyledons</taxon>
        <taxon>Gunneridae</taxon>
        <taxon>Pentapetalae</taxon>
        <taxon>rosids</taxon>
        <taxon>fabids</taxon>
        <taxon>Fabales</taxon>
        <taxon>Fabaceae</taxon>
        <taxon>Papilionoideae</taxon>
        <taxon>50 kb inversion clade</taxon>
        <taxon>NPAAA clade</taxon>
        <taxon>indigoferoid/millettioid clade</taxon>
        <taxon>Phaseoleae</taxon>
        <taxon>Flemingia</taxon>
    </lineage>
</organism>